<dbReference type="RefSeq" id="WP_013638954.1">
    <property type="nucleotide sequence ID" value="NC_015185.1"/>
</dbReference>
<dbReference type="PANTHER" id="PTHR36558">
    <property type="entry name" value="GLR1098 PROTEIN"/>
    <property type="match status" value="1"/>
</dbReference>
<accession>F0S1K2</accession>
<name>F0S1K2_DESTD</name>
<dbReference type="Proteomes" id="UP000007102">
    <property type="component" value="Chromosome"/>
</dbReference>
<dbReference type="HOGENOM" id="CLU_076312_0_2_0"/>
<dbReference type="EMBL" id="CP002543">
    <property type="protein sequence ID" value="ADY74005.1"/>
    <property type="molecule type" value="Genomic_DNA"/>
</dbReference>
<evidence type="ECO:0000313" key="2">
    <source>
        <dbReference type="EMBL" id="ADY74005.1"/>
    </source>
</evidence>
<dbReference type="CDD" id="cd06260">
    <property type="entry name" value="DUF820-like"/>
    <property type="match status" value="1"/>
</dbReference>
<sequence length="180" mass="21392">MGLAEKYLPRYTFEDYRKWKGDWELIEGIPYAMAPSPFGVHQQVLMEIGRQILNQVKRCKNLCYVYPELDWIIDEETVLRPDLIVTCKKVEKYLKETPEVVFEIVSKSTAQKDEQLKFLIYEREKVDFYVLVYPSIKKLRVFSLKNEKFEKIFEGDEGSFKFTLKNGCSFTLEIGELFRE</sequence>
<evidence type="ECO:0000313" key="3">
    <source>
        <dbReference type="Proteomes" id="UP000007102"/>
    </source>
</evidence>
<dbReference type="OrthoDB" id="9808428at2"/>
<dbReference type="Gene3D" id="3.90.1570.10">
    <property type="entry name" value="tt1808, chain A"/>
    <property type="match status" value="1"/>
</dbReference>
<gene>
    <name evidence="2" type="ordered locus">Dester_1374</name>
</gene>
<organism evidence="2 3">
    <name type="scientific">Desulfurobacterium thermolithotrophum (strain DSM 11699 / BSA)</name>
    <dbReference type="NCBI Taxonomy" id="868864"/>
    <lineage>
        <taxon>Bacteria</taxon>
        <taxon>Pseudomonadati</taxon>
        <taxon>Aquificota</taxon>
        <taxon>Aquificia</taxon>
        <taxon>Desulfurobacteriales</taxon>
        <taxon>Desulfurobacteriaceae</taxon>
        <taxon>Desulfurobacterium</taxon>
    </lineage>
</organism>
<reference evidence="3" key="2">
    <citation type="submission" date="2011-02" db="EMBL/GenBank/DDBJ databases">
        <title>The complete genome of Desulfurobacterium thermolithotrophum DSM 11699.</title>
        <authorList>
            <consortium name="US DOE Joint Genome Institute (JGI-PGF)"/>
            <person name="Lucas S."/>
            <person name="Copeland A."/>
            <person name="Lapidus A."/>
            <person name="Bruce D."/>
            <person name="Goodwin L."/>
            <person name="Pitluck S."/>
            <person name="Kyrpides N."/>
            <person name="Mavromatis K."/>
            <person name="Pagani I."/>
            <person name="Ivanova N."/>
            <person name="Mikhailova N."/>
            <person name="Daligault H."/>
            <person name="Detter J.C."/>
            <person name="Tapia R."/>
            <person name="Han C."/>
            <person name="Land M."/>
            <person name="Hauser L."/>
            <person name="Markowitz V."/>
            <person name="Cheng J.-F."/>
            <person name="Hugenholtz P."/>
            <person name="Woyke T."/>
            <person name="Wu D."/>
            <person name="Spring S."/>
            <person name="Brambilla E."/>
            <person name="Klenk H.-P."/>
            <person name="Eisen J.A."/>
        </authorList>
    </citation>
    <scope>NUCLEOTIDE SEQUENCE [LARGE SCALE GENOMIC DNA]</scope>
    <source>
        <strain evidence="3">DSM 11699 / BSA</strain>
    </source>
</reference>
<dbReference type="KEGG" id="dte:Dester_1374"/>
<dbReference type="STRING" id="868864.Dester_1374"/>
<protein>
    <recommendedName>
        <fullName evidence="1">Putative restriction endonuclease domain-containing protein</fullName>
    </recommendedName>
</protein>
<dbReference type="AlphaFoldDB" id="F0S1K2"/>
<evidence type="ECO:0000259" key="1">
    <source>
        <dbReference type="Pfam" id="PF05685"/>
    </source>
</evidence>
<dbReference type="eggNOG" id="COG4636">
    <property type="taxonomic scope" value="Bacteria"/>
</dbReference>
<dbReference type="InterPro" id="IPR011335">
    <property type="entry name" value="Restrct_endonuc-II-like"/>
</dbReference>
<dbReference type="InterPro" id="IPR012296">
    <property type="entry name" value="Nuclease_put_TT1808"/>
</dbReference>
<proteinExistence type="predicted"/>
<dbReference type="InParanoid" id="F0S1K2"/>
<dbReference type="InterPro" id="IPR008538">
    <property type="entry name" value="Uma2"/>
</dbReference>
<keyword evidence="3" id="KW-1185">Reference proteome</keyword>
<feature type="domain" description="Putative restriction endonuclease" evidence="1">
    <location>
        <begin position="13"/>
        <end position="148"/>
    </location>
</feature>
<dbReference type="Pfam" id="PF05685">
    <property type="entry name" value="Uma2"/>
    <property type="match status" value="1"/>
</dbReference>
<dbReference type="SUPFAM" id="SSF52980">
    <property type="entry name" value="Restriction endonuclease-like"/>
    <property type="match status" value="1"/>
</dbReference>
<reference evidence="2 3" key="1">
    <citation type="journal article" date="2011" name="Stand. Genomic Sci.">
        <title>Complete genome sequence of the thermophilic sulfur-reducer Desulfurobacterium thermolithotrophum type strain (BSA(T)) from a deep-sea hydrothermal vent.</title>
        <authorList>
            <person name="Goker M."/>
            <person name="Daligault H."/>
            <person name="Mwirichia R."/>
            <person name="Lapidus A."/>
            <person name="Lucas S."/>
            <person name="Deshpande S."/>
            <person name="Pagani I."/>
            <person name="Tapia R."/>
            <person name="Cheng J.F."/>
            <person name="Goodwin L."/>
            <person name="Pitluck S."/>
            <person name="Liolios K."/>
            <person name="Ivanova N."/>
            <person name="Mavromatis K."/>
            <person name="Mikhailova N."/>
            <person name="Pati A."/>
            <person name="Chen A."/>
            <person name="Palaniappan K."/>
            <person name="Han C."/>
            <person name="Land M."/>
            <person name="Hauser L."/>
            <person name="Pan C."/>
            <person name="Brambilla E.M."/>
            <person name="Rohde M."/>
            <person name="Spring S."/>
            <person name="Sikorski J."/>
            <person name="Wirth R."/>
            <person name="Detter J.C."/>
            <person name="Woyke T."/>
            <person name="Bristow J."/>
            <person name="Eisen J.A."/>
            <person name="Markowitz V."/>
            <person name="Hugenholtz P."/>
            <person name="Kyrpides N.C."/>
            <person name="Klenk H.P."/>
        </authorList>
    </citation>
    <scope>NUCLEOTIDE SEQUENCE [LARGE SCALE GENOMIC DNA]</scope>
    <source>
        <strain evidence="3">DSM 11699 / BSA</strain>
    </source>
</reference>
<dbReference type="PANTHER" id="PTHR36558:SF1">
    <property type="entry name" value="RESTRICTION ENDONUCLEASE DOMAIN-CONTAINING PROTEIN-RELATED"/>
    <property type="match status" value="1"/>
</dbReference>